<name>A0A653DT80_CALMS</name>
<dbReference type="AlphaFoldDB" id="A0A653DT80"/>
<evidence type="ECO:0000313" key="3">
    <source>
        <dbReference type="Proteomes" id="UP000410492"/>
    </source>
</evidence>
<feature type="region of interest" description="Disordered" evidence="1">
    <location>
        <begin position="1"/>
        <end position="54"/>
    </location>
</feature>
<dbReference type="EMBL" id="CAACVG010014478">
    <property type="protein sequence ID" value="VEN63247.1"/>
    <property type="molecule type" value="Genomic_DNA"/>
</dbReference>
<evidence type="ECO:0000256" key="1">
    <source>
        <dbReference type="SAM" id="MobiDB-lite"/>
    </source>
</evidence>
<accession>A0A653DT80</accession>
<dbReference type="OrthoDB" id="10305240at2759"/>
<sequence length="91" mass="9177">MITHPGGAGEPGTIILMEESSPQAQTQTGNSTSGNGNTANAPTPSSDHTGHCCNSANLMCDADRFFQVTGDSLDGAGAGRESDQLATPKSP</sequence>
<dbReference type="Proteomes" id="UP000410492">
    <property type="component" value="Unassembled WGS sequence"/>
</dbReference>
<feature type="region of interest" description="Disordered" evidence="1">
    <location>
        <begin position="69"/>
        <end position="91"/>
    </location>
</feature>
<gene>
    <name evidence="2" type="ORF">CALMAC_LOCUS20128</name>
</gene>
<evidence type="ECO:0000313" key="2">
    <source>
        <dbReference type="EMBL" id="VEN63247.1"/>
    </source>
</evidence>
<feature type="compositionally biased region" description="Low complexity" evidence="1">
    <location>
        <begin position="25"/>
        <end position="41"/>
    </location>
</feature>
<protein>
    <submittedName>
        <fullName evidence="2">Uncharacterized protein</fullName>
    </submittedName>
</protein>
<organism evidence="2 3">
    <name type="scientific">Callosobruchus maculatus</name>
    <name type="common">Southern cowpea weevil</name>
    <name type="synonym">Pulse bruchid</name>
    <dbReference type="NCBI Taxonomy" id="64391"/>
    <lineage>
        <taxon>Eukaryota</taxon>
        <taxon>Metazoa</taxon>
        <taxon>Ecdysozoa</taxon>
        <taxon>Arthropoda</taxon>
        <taxon>Hexapoda</taxon>
        <taxon>Insecta</taxon>
        <taxon>Pterygota</taxon>
        <taxon>Neoptera</taxon>
        <taxon>Endopterygota</taxon>
        <taxon>Coleoptera</taxon>
        <taxon>Polyphaga</taxon>
        <taxon>Cucujiformia</taxon>
        <taxon>Chrysomeloidea</taxon>
        <taxon>Chrysomelidae</taxon>
        <taxon>Bruchinae</taxon>
        <taxon>Bruchini</taxon>
        <taxon>Callosobruchus</taxon>
    </lineage>
</organism>
<feature type="compositionally biased region" description="Polar residues" evidence="1">
    <location>
        <begin position="42"/>
        <end position="54"/>
    </location>
</feature>
<reference evidence="2 3" key="1">
    <citation type="submission" date="2019-01" db="EMBL/GenBank/DDBJ databases">
        <authorList>
            <person name="Sayadi A."/>
        </authorList>
    </citation>
    <scope>NUCLEOTIDE SEQUENCE [LARGE SCALE GENOMIC DNA]</scope>
</reference>
<proteinExistence type="predicted"/>
<keyword evidence="3" id="KW-1185">Reference proteome</keyword>
<feature type="compositionally biased region" description="Gly residues" evidence="1">
    <location>
        <begin position="1"/>
        <end position="10"/>
    </location>
</feature>